<sequence>MSEPSGWGARGHTVLAVPVPALDPWVRERTRHHDPSFVSDDAGFVHAHVTLLAPWLPDPSAADLAAVARVLAGWPAFDVRLARVAAFPDGLLHLVPEPAEPLAELGRRLAAAFPQCPPYAGRHPAAVPHLTLDQRTARTTAASVTASLGDLLPVRHRVDRVDLQRWANHGCRLLHAWALDDDRAVVAR</sequence>
<name>A0A930V3S9_9ACTN</name>
<dbReference type="InterPro" id="IPR009097">
    <property type="entry name" value="Cyclic_Pdiesterase"/>
</dbReference>
<dbReference type="SUPFAM" id="SSF55144">
    <property type="entry name" value="LigT-like"/>
    <property type="match status" value="1"/>
</dbReference>
<protein>
    <submittedName>
        <fullName evidence="1">2'-5' RNA ligase family protein</fullName>
    </submittedName>
</protein>
<accession>A0A930V3S9</accession>
<dbReference type="Gene3D" id="3.90.1140.10">
    <property type="entry name" value="Cyclic phosphodiesterase"/>
    <property type="match status" value="1"/>
</dbReference>
<keyword evidence="1" id="KW-0436">Ligase</keyword>
<dbReference type="EMBL" id="JADIVZ010000006">
    <property type="protein sequence ID" value="MBF4162694.1"/>
    <property type="molecule type" value="Genomic_DNA"/>
</dbReference>
<proteinExistence type="predicted"/>
<dbReference type="GO" id="GO:0016874">
    <property type="term" value="F:ligase activity"/>
    <property type="evidence" value="ECO:0007669"/>
    <property type="project" value="UniProtKB-KW"/>
</dbReference>
<organism evidence="1 2">
    <name type="scientific">Nocardioides acrostichi</name>
    <dbReference type="NCBI Taxonomy" id="2784339"/>
    <lineage>
        <taxon>Bacteria</taxon>
        <taxon>Bacillati</taxon>
        <taxon>Actinomycetota</taxon>
        <taxon>Actinomycetes</taxon>
        <taxon>Propionibacteriales</taxon>
        <taxon>Nocardioidaceae</taxon>
        <taxon>Nocardioides</taxon>
    </lineage>
</organism>
<dbReference type="Pfam" id="PF13563">
    <property type="entry name" value="2_5_RNA_ligase2"/>
    <property type="match status" value="1"/>
</dbReference>
<keyword evidence="2" id="KW-1185">Reference proteome</keyword>
<reference evidence="1" key="1">
    <citation type="submission" date="2020-11" db="EMBL/GenBank/DDBJ databases">
        <title>Nocardioides sp. CBS4Y-1, whole genome shotgun sequence.</title>
        <authorList>
            <person name="Tuo L."/>
        </authorList>
    </citation>
    <scope>NUCLEOTIDE SEQUENCE</scope>
    <source>
        <strain evidence="1">CBS4Y-1</strain>
    </source>
</reference>
<evidence type="ECO:0000313" key="1">
    <source>
        <dbReference type="EMBL" id="MBF4162694.1"/>
    </source>
</evidence>
<dbReference type="RefSeq" id="WP_194503946.1">
    <property type="nucleotide sequence ID" value="NZ_JADIVZ010000006.1"/>
</dbReference>
<evidence type="ECO:0000313" key="2">
    <source>
        <dbReference type="Proteomes" id="UP000656804"/>
    </source>
</evidence>
<comment type="caution">
    <text evidence="1">The sequence shown here is derived from an EMBL/GenBank/DDBJ whole genome shotgun (WGS) entry which is preliminary data.</text>
</comment>
<gene>
    <name evidence="1" type="ORF">ISG29_13435</name>
</gene>
<dbReference type="Proteomes" id="UP000656804">
    <property type="component" value="Unassembled WGS sequence"/>
</dbReference>
<dbReference type="AlphaFoldDB" id="A0A930V3S9"/>